<evidence type="ECO:0000256" key="9">
    <source>
        <dbReference type="ARBA" id="ARBA00022840"/>
    </source>
</evidence>
<dbReference type="PANTHER" id="PTHR24346">
    <property type="entry name" value="MAP/MICROTUBULE AFFINITY-REGULATING KINASE"/>
    <property type="match status" value="1"/>
</dbReference>
<dbReference type="InterPro" id="IPR017441">
    <property type="entry name" value="Protein_kinase_ATP_BS"/>
</dbReference>
<feature type="compositionally biased region" description="Polar residues" evidence="14">
    <location>
        <begin position="976"/>
        <end position="1004"/>
    </location>
</feature>
<dbReference type="InterPro" id="IPR049508">
    <property type="entry name" value="MARK1-4_cat"/>
</dbReference>
<feature type="region of interest" description="Disordered" evidence="14">
    <location>
        <begin position="558"/>
        <end position="643"/>
    </location>
</feature>
<dbReference type="CDD" id="cd12196">
    <property type="entry name" value="MARK1-3_C"/>
    <property type="match status" value="1"/>
</dbReference>
<evidence type="ECO:0000256" key="3">
    <source>
        <dbReference type="ARBA" id="ARBA00012513"/>
    </source>
</evidence>
<evidence type="ECO:0000256" key="10">
    <source>
        <dbReference type="ARBA" id="ARBA00047899"/>
    </source>
</evidence>
<feature type="compositionally biased region" description="Polar residues" evidence="14">
    <location>
        <begin position="1365"/>
        <end position="1375"/>
    </location>
</feature>
<dbReference type="PROSITE" id="PS50011">
    <property type="entry name" value="PROTEIN_KINASE_DOM"/>
    <property type="match status" value="1"/>
</dbReference>
<feature type="compositionally biased region" description="Polar residues" evidence="14">
    <location>
        <begin position="1139"/>
        <end position="1152"/>
    </location>
</feature>
<dbReference type="InterPro" id="IPR000719">
    <property type="entry name" value="Prot_kinase_dom"/>
</dbReference>
<reference evidence="18 19" key="1">
    <citation type="submission" date="2024-10" db="EMBL/GenBank/DDBJ databases">
        <authorList>
            <person name="Kim D."/>
        </authorList>
    </citation>
    <scope>NUCLEOTIDE SEQUENCE [LARGE SCALE GENOMIC DNA]</scope>
    <source>
        <strain evidence="18">Taebaek</strain>
    </source>
</reference>
<dbReference type="InterPro" id="IPR001772">
    <property type="entry name" value="KA1_dom"/>
</dbReference>
<feature type="region of interest" description="Disordered" evidence="14">
    <location>
        <begin position="1365"/>
        <end position="1419"/>
    </location>
</feature>
<dbReference type="Gene3D" id="3.30.310.80">
    <property type="entry name" value="Kinase associated domain 1, KA1"/>
    <property type="match status" value="1"/>
</dbReference>
<name>A0ABD2J3G8_HETSC</name>
<evidence type="ECO:0000256" key="13">
    <source>
        <dbReference type="PROSITE-ProRule" id="PRU10141"/>
    </source>
</evidence>
<feature type="region of interest" description="Disordered" evidence="14">
    <location>
        <begin position="444"/>
        <end position="537"/>
    </location>
</feature>
<dbReference type="PROSITE" id="PS00107">
    <property type="entry name" value="PROTEIN_KINASE_ATP"/>
    <property type="match status" value="1"/>
</dbReference>
<evidence type="ECO:0000313" key="18">
    <source>
        <dbReference type="EMBL" id="KAL3083108.1"/>
    </source>
</evidence>
<keyword evidence="15" id="KW-0472">Membrane</keyword>
<dbReference type="InterPro" id="IPR028375">
    <property type="entry name" value="KA1/Ssp2_C"/>
</dbReference>
<evidence type="ECO:0000256" key="15">
    <source>
        <dbReference type="SAM" id="Phobius"/>
    </source>
</evidence>
<dbReference type="FunFam" id="3.30.310.80:FF:000001">
    <property type="entry name" value="Non-specific serine/threonine protein kinase"/>
    <property type="match status" value="1"/>
</dbReference>
<dbReference type="PROSITE" id="PS50032">
    <property type="entry name" value="KA1"/>
    <property type="match status" value="1"/>
</dbReference>
<dbReference type="SUPFAM" id="SSF103243">
    <property type="entry name" value="KA1-like"/>
    <property type="match status" value="1"/>
</dbReference>
<evidence type="ECO:0000256" key="5">
    <source>
        <dbReference type="ARBA" id="ARBA00022527"/>
    </source>
</evidence>
<dbReference type="GO" id="GO:0004674">
    <property type="term" value="F:protein serine/threonine kinase activity"/>
    <property type="evidence" value="ECO:0007669"/>
    <property type="project" value="UniProtKB-KW"/>
</dbReference>
<evidence type="ECO:0000313" key="19">
    <source>
        <dbReference type="Proteomes" id="UP001620645"/>
    </source>
</evidence>
<feature type="region of interest" description="Disordered" evidence="14">
    <location>
        <begin position="966"/>
        <end position="1036"/>
    </location>
</feature>
<dbReference type="FunFam" id="1.10.510.10:FF:001032">
    <property type="entry name" value="KP78b, isoform A"/>
    <property type="match status" value="1"/>
</dbReference>
<comment type="caution">
    <text evidence="18">The sequence shown here is derived from an EMBL/GenBank/DDBJ whole genome shotgun (WGS) entry which is preliminary data.</text>
</comment>
<keyword evidence="15" id="KW-1133">Transmembrane helix</keyword>
<evidence type="ECO:0000256" key="1">
    <source>
        <dbReference type="ARBA" id="ARBA00004544"/>
    </source>
</evidence>
<dbReference type="Proteomes" id="UP001620645">
    <property type="component" value="Unassembled WGS sequence"/>
</dbReference>
<feature type="binding site" evidence="13">
    <location>
        <position position="679"/>
    </location>
    <ligand>
        <name>ATP</name>
        <dbReference type="ChEBI" id="CHEBI:30616"/>
    </ligand>
</feature>
<feature type="compositionally biased region" description="Basic and acidic residues" evidence="14">
    <location>
        <begin position="1207"/>
        <end position="1230"/>
    </location>
</feature>
<dbReference type="Pfam" id="PF02149">
    <property type="entry name" value="KA1"/>
    <property type="match status" value="1"/>
</dbReference>
<protein>
    <recommendedName>
        <fullName evidence="12">Serine/threonine-protein kinase par-1</fullName>
        <ecNumber evidence="3">2.7.11.1</ecNumber>
    </recommendedName>
</protein>
<keyword evidence="8" id="KW-0418">Kinase</keyword>
<keyword evidence="15" id="KW-0812">Transmembrane</keyword>
<keyword evidence="4" id="KW-0963">Cytoplasm</keyword>
<feature type="region of interest" description="Disordered" evidence="14">
    <location>
        <begin position="1431"/>
        <end position="1456"/>
    </location>
</feature>
<dbReference type="InterPro" id="IPR008271">
    <property type="entry name" value="Ser/Thr_kinase_AS"/>
</dbReference>
<feature type="compositionally biased region" description="Low complexity" evidence="14">
    <location>
        <begin position="471"/>
        <end position="487"/>
    </location>
</feature>
<dbReference type="Pfam" id="PF00069">
    <property type="entry name" value="Pkinase"/>
    <property type="match status" value="1"/>
</dbReference>
<feature type="region of interest" description="Disordered" evidence="14">
    <location>
        <begin position="392"/>
        <end position="416"/>
    </location>
</feature>
<dbReference type="SMART" id="SM00220">
    <property type="entry name" value="S_TKc"/>
    <property type="match status" value="1"/>
</dbReference>
<evidence type="ECO:0000256" key="8">
    <source>
        <dbReference type="ARBA" id="ARBA00022777"/>
    </source>
</evidence>
<evidence type="ECO:0000256" key="2">
    <source>
        <dbReference type="ARBA" id="ARBA00006234"/>
    </source>
</evidence>
<feature type="compositionally biased region" description="Polar residues" evidence="14">
    <location>
        <begin position="1405"/>
        <end position="1419"/>
    </location>
</feature>
<evidence type="ECO:0000256" key="7">
    <source>
        <dbReference type="ARBA" id="ARBA00022741"/>
    </source>
</evidence>
<keyword evidence="7 13" id="KW-0547">Nucleotide-binding</keyword>
<evidence type="ECO:0000256" key="6">
    <source>
        <dbReference type="ARBA" id="ARBA00022679"/>
    </source>
</evidence>
<evidence type="ECO:0000259" key="17">
    <source>
        <dbReference type="PROSITE" id="PS50032"/>
    </source>
</evidence>
<comment type="catalytic activity">
    <reaction evidence="10">
        <text>L-threonyl-[protein] + ATP = O-phospho-L-threonyl-[protein] + ADP + H(+)</text>
        <dbReference type="Rhea" id="RHEA:46608"/>
        <dbReference type="Rhea" id="RHEA-COMP:11060"/>
        <dbReference type="Rhea" id="RHEA-COMP:11605"/>
        <dbReference type="ChEBI" id="CHEBI:15378"/>
        <dbReference type="ChEBI" id="CHEBI:30013"/>
        <dbReference type="ChEBI" id="CHEBI:30616"/>
        <dbReference type="ChEBI" id="CHEBI:61977"/>
        <dbReference type="ChEBI" id="CHEBI:456216"/>
        <dbReference type="EC" id="2.7.11.1"/>
    </reaction>
</comment>
<gene>
    <name evidence="18" type="ORF">niasHS_010910</name>
</gene>
<dbReference type="Gene3D" id="3.30.200.20">
    <property type="entry name" value="Phosphorylase Kinase, domain 1"/>
    <property type="match status" value="1"/>
</dbReference>
<sequence length="1633" mass="177614">MTPLDNDRLITQPPLAIAFASSSASSVFFCRCFGRSSPSFPFPSLPFPSFPFFQIFRWPFRCFSFIVSMALGNFFHFCAPFLLLAFLCLLQLFAHCHSPASPSPSPSSSSSLLLSSSSSSQNCSNFSDSSQSTFLFSEPIFNRPKRQWNYSPMHFHCPPGCFSCTPIHCQAYQCIQPQMMPMVRCCCRPMFISRSQPDLKTACDGEEAVAACLNGLCGQGYFCQRGKFCCRCPVGKSIGRCVNGLCPIGYVCNSNDFCCAVGITTGGAIGPCVNGECPEGFACGEGDLCYPNSVGTSLVEEPKATRNFPLNVRAKRPYWATKTRRRGAQKGRKNGGTKRRWWGRRENPWEVRRTRGGWTDGAWEESGEGWAAETIQFFPYLQINTNITTSGTLNEGSGGGTGTAAPGQNNTNGDITGGSSAAAAVAGNVHRCQSPIMEAEVAEDTSNKMFPSHEKSQQLQQQPQGVKKESVGSSNSTTSSTRVASVVHPIETTKDSKPKPSVKDNTTISPQALNSMLSGSPLITTPATAPQQRHAPGDYTDAAVIGGKTRGGVPHHLHQYQQQQQVVSHQPMLNHRHPAGSPPSVAATAVEGTTMSPPSQQPPQSSSATHQGGHHRHTSSGHHRSSGMTASSSRAPNRTRAGDDLHIGKYKLLKTIGKGNFAKVKLAKHVPTGVEVAIKIIDKTALNQSSLQKLFREVRIMKQLDHPNIVKLYQVIESETTLFLVMEYASGGELFDYLVAHGRMKEKEARAKFRQIVSAVQYLHSKNVIHRDLKAENLLLDADMNIKIADFGFSNTFSPGNKLDTFCGSPPYAAPELFQGKKYDGPEVDVWSLGVILYTLVSGSLPFDGQNLKELRERVLRGKYRVPFYMSTDCENLLKKFLVLNPIRRGTLEMIMRDKWMNMGYEEDELKPYTEPTKDVRDERRILKLQAFGYTLQQIHESLERERFDEIFGTYLLMKEAKKHDAQGQSLGGSGPNATAESPFNQSMGPTVPQSHGPMVSNTKNSRRSSSNAEQIQPQQHAIASHSVTNQQSAAPIQQISATPQAIPSRQSQTAPGQVTFRTAQFTNRQPTLSVQPQAYIHPIQSANVRNITATSSASSGGRKGSAPAGRVPLPNLGLRHGINQPGVSYRYAPPVPGSGSSEKPNGGSSSARGAPPPTFFNHQLQTPIAPNPISAKLVAKATHQMNSGQANLISTSSVMQKSVSHAPREPSIKEEPMGGDSAKDDDNGSDKFWSMATKTTSQHGEAPAIPTTTKKRTSIELCEATQIGHREELGQLVSPKPATDRTTPTADFIRMGLHQSPSMPPMVMKALAANDNDFTISSTASDEAATTTAEGKLTKSATGAHISADPTLSHIIDIGAQTSTAVQNSNFPRGSRNRQTFHGKTEHTKSATDDPESDHDEGITNAQNTIPPNAQRGSFLSKLTKLTKRTGMDPVSPAAQSLSGSNSQQPPLKTHGVMRAGTIGSAAGTAFTQPQQQQHVQQLFQQQQPPNAFSAPNTPNQQQQNISQQQLTPAAAQLSTANSPCALGIEEVKPRSLRFTWSMKTTSSLAPDEIMKEIRKVLDSNGCEYEQRERYLLLCAHGDPSKDSLIQWEMEVCKLPRLSLNGVRFKRISGSSIGFKNIASKIAQELNL</sequence>
<comment type="similarity">
    <text evidence="2">Belongs to the protein kinase superfamily. CAMK Ser/Thr protein kinase family. SNF1 subfamily.</text>
</comment>
<evidence type="ECO:0000256" key="14">
    <source>
        <dbReference type="SAM" id="MobiDB-lite"/>
    </source>
</evidence>
<feature type="transmembrane region" description="Helical" evidence="15">
    <location>
        <begin position="62"/>
        <end position="94"/>
    </location>
</feature>
<dbReference type="FunFam" id="3.30.200.20:FF:000003">
    <property type="entry name" value="Non-specific serine/threonine protein kinase"/>
    <property type="match status" value="1"/>
</dbReference>
<organism evidence="18 19">
    <name type="scientific">Heterodera schachtii</name>
    <name type="common">Sugarbeet cyst nematode worm</name>
    <name type="synonym">Tylenchus schachtii</name>
    <dbReference type="NCBI Taxonomy" id="97005"/>
    <lineage>
        <taxon>Eukaryota</taxon>
        <taxon>Metazoa</taxon>
        <taxon>Ecdysozoa</taxon>
        <taxon>Nematoda</taxon>
        <taxon>Chromadorea</taxon>
        <taxon>Rhabditida</taxon>
        <taxon>Tylenchina</taxon>
        <taxon>Tylenchomorpha</taxon>
        <taxon>Tylenchoidea</taxon>
        <taxon>Heteroderidae</taxon>
        <taxon>Heteroderinae</taxon>
        <taxon>Heterodera</taxon>
    </lineage>
</organism>
<feature type="compositionally biased region" description="Basic residues" evidence="14">
    <location>
        <begin position="612"/>
        <end position="625"/>
    </location>
</feature>
<keyword evidence="19" id="KW-1185">Reference proteome</keyword>
<feature type="region of interest" description="Disordered" evidence="14">
    <location>
        <begin position="1197"/>
        <end position="1231"/>
    </location>
</feature>
<feature type="compositionally biased region" description="Polar residues" evidence="14">
    <location>
        <begin position="1439"/>
        <end position="1452"/>
    </location>
</feature>
<dbReference type="EMBL" id="JBICCN010000254">
    <property type="protein sequence ID" value="KAL3083108.1"/>
    <property type="molecule type" value="Genomic_DNA"/>
</dbReference>
<keyword evidence="6" id="KW-0808">Transferase</keyword>
<dbReference type="PROSITE" id="PS00108">
    <property type="entry name" value="PROTEIN_KINASE_ST"/>
    <property type="match status" value="1"/>
</dbReference>
<dbReference type="GO" id="GO:0005524">
    <property type="term" value="F:ATP binding"/>
    <property type="evidence" value="ECO:0007669"/>
    <property type="project" value="UniProtKB-UniRule"/>
</dbReference>
<feature type="compositionally biased region" description="Basic and acidic residues" evidence="14">
    <location>
        <begin position="491"/>
        <end position="502"/>
    </location>
</feature>
<evidence type="ECO:0000259" key="16">
    <source>
        <dbReference type="PROSITE" id="PS50011"/>
    </source>
</evidence>
<evidence type="ECO:0000256" key="11">
    <source>
        <dbReference type="ARBA" id="ARBA00048679"/>
    </source>
</evidence>
<dbReference type="SUPFAM" id="SSF56112">
    <property type="entry name" value="Protein kinase-like (PK-like)"/>
    <property type="match status" value="1"/>
</dbReference>
<accession>A0ABD2J3G8</accession>
<feature type="compositionally biased region" description="Low complexity" evidence="14">
    <location>
        <begin position="596"/>
        <end position="611"/>
    </location>
</feature>
<keyword evidence="9 13" id="KW-0067">ATP-binding</keyword>
<feature type="compositionally biased region" description="Low complexity" evidence="14">
    <location>
        <begin position="1501"/>
        <end position="1511"/>
    </location>
</feature>
<feature type="region of interest" description="Disordered" evidence="14">
    <location>
        <begin position="1472"/>
        <end position="1518"/>
    </location>
</feature>
<comment type="subcellular location">
    <subcellularLocation>
        <location evidence="1">Cytoplasm</location>
        <location evidence="1">Cell cortex</location>
    </subcellularLocation>
</comment>
<proteinExistence type="inferred from homology"/>
<dbReference type="CDD" id="cd14072">
    <property type="entry name" value="STKc_MARK"/>
    <property type="match status" value="1"/>
</dbReference>
<feature type="compositionally biased region" description="Low complexity" evidence="14">
    <location>
        <begin position="403"/>
        <end position="416"/>
    </location>
</feature>
<feature type="region of interest" description="Disordered" evidence="14">
    <location>
        <begin position="1094"/>
        <end position="1159"/>
    </location>
</feature>
<feature type="compositionally biased region" description="Low complexity" evidence="14">
    <location>
        <begin position="1474"/>
        <end position="1491"/>
    </location>
</feature>
<dbReference type="EC" id="2.7.11.1" evidence="3"/>
<feature type="compositionally biased region" description="Low complexity" evidence="14">
    <location>
        <begin position="1094"/>
        <end position="1110"/>
    </location>
</feature>
<dbReference type="Gene3D" id="1.10.8.10">
    <property type="entry name" value="DNA helicase RuvA subunit, C-terminal domain"/>
    <property type="match status" value="1"/>
</dbReference>
<feature type="compositionally biased region" description="Basic and acidic residues" evidence="14">
    <location>
        <begin position="1384"/>
        <end position="1393"/>
    </location>
</feature>
<feature type="compositionally biased region" description="Low complexity" evidence="14">
    <location>
        <begin position="559"/>
        <end position="570"/>
    </location>
</feature>
<feature type="domain" description="KA1" evidence="17">
    <location>
        <begin position="1584"/>
        <end position="1633"/>
    </location>
</feature>
<dbReference type="PANTHER" id="PTHR24346:SF82">
    <property type="entry name" value="KP78A-RELATED"/>
    <property type="match status" value="1"/>
</dbReference>
<keyword evidence="5" id="KW-0723">Serine/threonine-protein kinase</keyword>
<dbReference type="InterPro" id="IPR006150">
    <property type="entry name" value="Cys_repeat_1"/>
</dbReference>
<feature type="compositionally biased region" description="Polar residues" evidence="14">
    <location>
        <begin position="503"/>
        <end position="531"/>
    </location>
</feature>
<dbReference type="SMART" id="SM00289">
    <property type="entry name" value="WR1"/>
    <property type="match status" value="2"/>
</dbReference>
<comment type="catalytic activity">
    <reaction evidence="11">
        <text>L-seryl-[protein] + ATP = O-phospho-L-seryl-[protein] + ADP + H(+)</text>
        <dbReference type="Rhea" id="RHEA:17989"/>
        <dbReference type="Rhea" id="RHEA-COMP:9863"/>
        <dbReference type="Rhea" id="RHEA-COMP:11604"/>
        <dbReference type="ChEBI" id="CHEBI:15378"/>
        <dbReference type="ChEBI" id="CHEBI:29999"/>
        <dbReference type="ChEBI" id="CHEBI:30616"/>
        <dbReference type="ChEBI" id="CHEBI:83421"/>
        <dbReference type="ChEBI" id="CHEBI:456216"/>
        <dbReference type="EC" id="2.7.11.1"/>
    </reaction>
</comment>
<evidence type="ECO:0000256" key="12">
    <source>
        <dbReference type="ARBA" id="ARBA00074935"/>
    </source>
</evidence>
<feature type="domain" description="Protein kinase" evidence="16">
    <location>
        <begin position="650"/>
        <end position="901"/>
    </location>
</feature>
<dbReference type="InterPro" id="IPR011009">
    <property type="entry name" value="Kinase-like_dom_sf"/>
</dbReference>
<dbReference type="GO" id="GO:0005938">
    <property type="term" value="C:cell cortex"/>
    <property type="evidence" value="ECO:0007669"/>
    <property type="project" value="UniProtKB-SubCell"/>
</dbReference>
<feature type="compositionally biased region" description="Polar residues" evidence="14">
    <location>
        <begin position="1013"/>
        <end position="1030"/>
    </location>
</feature>
<evidence type="ECO:0000256" key="4">
    <source>
        <dbReference type="ARBA" id="ARBA00022490"/>
    </source>
</evidence>
<dbReference type="Gene3D" id="1.10.510.10">
    <property type="entry name" value="Transferase(Phosphotransferase) domain 1"/>
    <property type="match status" value="1"/>
</dbReference>